<feature type="compositionally biased region" description="Polar residues" evidence="1">
    <location>
        <begin position="83"/>
        <end position="101"/>
    </location>
</feature>
<gene>
    <name evidence="2" type="ORF">M9Y10_041934</name>
</gene>
<evidence type="ECO:0000313" key="3">
    <source>
        <dbReference type="Proteomes" id="UP001470230"/>
    </source>
</evidence>
<proteinExistence type="predicted"/>
<keyword evidence="3" id="KW-1185">Reference proteome</keyword>
<feature type="compositionally biased region" description="Low complexity" evidence="1">
    <location>
        <begin position="102"/>
        <end position="133"/>
    </location>
</feature>
<sequence>MESLPISGFNPDFLHKPKEISEKNLKEVDEMIQKKVDLKIVTMDQKIIEGNLIGLDSFGHIIIEYIDKYVPTNQPKMPPGLQRQISNQQKPPTSQQKPLTSQQKQIINQQRQPNNQAVQQNNQQNTSPNQQTQEKSYYVIKLSNIYEISEINVQKNKD</sequence>
<dbReference type="EMBL" id="JAPFFF010000007">
    <property type="protein sequence ID" value="KAK8886471.1"/>
    <property type="molecule type" value="Genomic_DNA"/>
</dbReference>
<name>A0ABR2K6E1_9EUKA</name>
<dbReference type="Proteomes" id="UP001470230">
    <property type="component" value="Unassembled WGS sequence"/>
</dbReference>
<evidence type="ECO:0000313" key="2">
    <source>
        <dbReference type="EMBL" id="KAK8886471.1"/>
    </source>
</evidence>
<protein>
    <recommendedName>
        <fullName evidence="4">LSM domain-containing protein</fullName>
    </recommendedName>
</protein>
<evidence type="ECO:0000256" key="1">
    <source>
        <dbReference type="SAM" id="MobiDB-lite"/>
    </source>
</evidence>
<evidence type="ECO:0008006" key="4">
    <source>
        <dbReference type="Google" id="ProtNLM"/>
    </source>
</evidence>
<comment type="caution">
    <text evidence="2">The sequence shown here is derived from an EMBL/GenBank/DDBJ whole genome shotgun (WGS) entry which is preliminary data.</text>
</comment>
<organism evidence="2 3">
    <name type="scientific">Tritrichomonas musculus</name>
    <dbReference type="NCBI Taxonomy" id="1915356"/>
    <lineage>
        <taxon>Eukaryota</taxon>
        <taxon>Metamonada</taxon>
        <taxon>Parabasalia</taxon>
        <taxon>Tritrichomonadida</taxon>
        <taxon>Tritrichomonadidae</taxon>
        <taxon>Tritrichomonas</taxon>
    </lineage>
</organism>
<accession>A0ABR2K6E1</accession>
<feature type="region of interest" description="Disordered" evidence="1">
    <location>
        <begin position="72"/>
        <end position="134"/>
    </location>
</feature>
<reference evidence="2 3" key="1">
    <citation type="submission" date="2024-04" db="EMBL/GenBank/DDBJ databases">
        <title>Tritrichomonas musculus Genome.</title>
        <authorList>
            <person name="Alves-Ferreira E."/>
            <person name="Grigg M."/>
            <person name="Lorenzi H."/>
            <person name="Galac M."/>
        </authorList>
    </citation>
    <scope>NUCLEOTIDE SEQUENCE [LARGE SCALE GENOMIC DNA]</scope>
    <source>
        <strain evidence="2 3">EAF2021</strain>
    </source>
</reference>